<sequence length="573" mass="65288">MIEALRRRNSVSLHVDDENFLKFKRRNSYVGLLKDTEGEDSLSSKNSFKLIRMILGLKPSERTPEMIEKVYHWTKSLKFFQKLREENSEETHIACCNYLQYEFHHIESFVIRQGDIGTKFYIILDGKVSVIRENEGEKCTEMTELGPGEAFGERALMLGVPRACSVKCITNCSLGVLEISDYKKILESFMEEKYSSLIAMLRELPMFKNRSSHYLQRLTYHFKPRKFQKKQCVYKEGDPANEVFLIQQGEFNLSKKLKISLQSSKAFPKTSNLKNKQISRDAPIVLLGKGCMFGEEEILSELDNRSTSCFCASDEGFVLAISKENFQKNILKSEEAAEFLKKRTENKLASRQATIDQNVYLQKLKSGIIPIKADETPPPLPPIKQLPPPLTINTNKPQLLKLPMTPRGSSLLTPINDLSGSESPCKYPDEKGSLSPAKSFRLEIPPLFTSSNTPMTPSIISDSKNPSLSPPKLEKSESMPIFSHTPRKSIIPPIEDYINCPKKKQERLFKIKEIVNIHTHMMKVSSLKKESLKGFIRTDRGKMLTSPVLLDDKECESPMKIERSKISRKSSVL</sequence>
<dbReference type="EMBL" id="CAJZBQ010000027">
    <property type="protein sequence ID" value="CAG9320727.1"/>
    <property type="molecule type" value="Genomic_DNA"/>
</dbReference>
<dbReference type="SUPFAM" id="SSF51206">
    <property type="entry name" value="cAMP-binding domain-like"/>
    <property type="match status" value="2"/>
</dbReference>
<keyword evidence="4" id="KW-1185">Reference proteome</keyword>
<organism evidence="3 4">
    <name type="scientific">Blepharisma stoltei</name>
    <dbReference type="NCBI Taxonomy" id="1481888"/>
    <lineage>
        <taxon>Eukaryota</taxon>
        <taxon>Sar</taxon>
        <taxon>Alveolata</taxon>
        <taxon>Ciliophora</taxon>
        <taxon>Postciliodesmatophora</taxon>
        <taxon>Heterotrichea</taxon>
        <taxon>Heterotrichida</taxon>
        <taxon>Blepharismidae</taxon>
        <taxon>Blepharisma</taxon>
    </lineage>
</organism>
<dbReference type="PROSITE" id="PS50042">
    <property type="entry name" value="CNMP_BINDING_3"/>
    <property type="match status" value="2"/>
</dbReference>
<dbReference type="InterPro" id="IPR000595">
    <property type="entry name" value="cNMP-bd_dom"/>
</dbReference>
<dbReference type="PANTHER" id="PTHR11635">
    <property type="entry name" value="CAMP-DEPENDENT PROTEIN KINASE REGULATORY CHAIN"/>
    <property type="match status" value="1"/>
</dbReference>
<dbReference type="Pfam" id="PF00027">
    <property type="entry name" value="cNMP_binding"/>
    <property type="match status" value="2"/>
</dbReference>
<evidence type="ECO:0000256" key="1">
    <source>
        <dbReference type="SAM" id="MobiDB-lite"/>
    </source>
</evidence>
<evidence type="ECO:0000313" key="3">
    <source>
        <dbReference type="EMBL" id="CAG9320727.1"/>
    </source>
</evidence>
<dbReference type="InterPro" id="IPR018488">
    <property type="entry name" value="cNMP-bd_CS"/>
</dbReference>
<dbReference type="InterPro" id="IPR014710">
    <property type="entry name" value="RmlC-like_jellyroll"/>
</dbReference>
<dbReference type="Proteomes" id="UP001162131">
    <property type="component" value="Unassembled WGS sequence"/>
</dbReference>
<dbReference type="GO" id="GO:0030552">
    <property type="term" value="F:cAMP binding"/>
    <property type="evidence" value="ECO:0007669"/>
    <property type="project" value="TreeGrafter"/>
</dbReference>
<dbReference type="GO" id="GO:0004862">
    <property type="term" value="F:cAMP-dependent protein kinase inhibitor activity"/>
    <property type="evidence" value="ECO:0007669"/>
    <property type="project" value="TreeGrafter"/>
</dbReference>
<feature type="region of interest" description="Disordered" evidence="1">
    <location>
        <begin position="451"/>
        <end position="478"/>
    </location>
</feature>
<gene>
    <name evidence="3" type="ORF">BSTOLATCC_MIC27310</name>
</gene>
<evidence type="ECO:0000313" key="4">
    <source>
        <dbReference type="Proteomes" id="UP001162131"/>
    </source>
</evidence>
<accession>A0AAU9JIS5</accession>
<dbReference type="GO" id="GO:0005829">
    <property type="term" value="C:cytosol"/>
    <property type="evidence" value="ECO:0007669"/>
    <property type="project" value="TreeGrafter"/>
</dbReference>
<comment type="caution">
    <text evidence="3">The sequence shown here is derived from an EMBL/GenBank/DDBJ whole genome shotgun (WGS) entry which is preliminary data.</text>
</comment>
<name>A0AAU9JIS5_9CILI</name>
<dbReference type="GO" id="GO:0005952">
    <property type="term" value="C:cAMP-dependent protein kinase complex"/>
    <property type="evidence" value="ECO:0007669"/>
    <property type="project" value="InterPro"/>
</dbReference>
<feature type="domain" description="Cyclic nucleotide-binding" evidence="2">
    <location>
        <begin position="108"/>
        <end position="203"/>
    </location>
</feature>
<dbReference type="PANTHER" id="PTHR11635:SF152">
    <property type="entry name" value="CAMP-DEPENDENT PROTEIN KINASE TYPE I REGULATORY SUBUNIT-RELATED"/>
    <property type="match status" value="1"/>
</dbReference>
<evidence type="ECO:0000259" key="2">
    <source>
        <dbReference type="PROSITE" id="PS50042"/>
    </source>
</evidence>
<feature type="domain" description="Cyclic nucleotide-binding" evidence="2">
    <location>
        <begin position="206"/>
        <end position="335"/>
    </location>
</feature>
<dbReference type="Gene3D" id="2.60.120.10">
    <property type="entry name" value="Jelly Rolls"/>
    <property type="match status" value="2"/>
</dbReference>
<dbReference type="GO" id="GO:0034236">
    <property type="term" value="F:protein kinase A catalytic subunit binding"/>
    <property type="evidence" value="ECO:0007669"/>
    <property type="project" value="TreeGrafter"/>
</dbReference>
<dbReference type="AlphaFoldDB" id="A0AAU9JIS5"/>
<reference evidence="3" key="1">
    <citation type="submission" date="2021-09" db="EMBL/GenBank/DDBJ databases">
        <authorList>
            <consortium name="AG Swart"/>
            <person name="Singh M."/>
            <person name="Singh A."/>
            <person name="Seah K."/>
            <person name="Emmerich C."/>
        </authorList>
    </citation>
    <scope>NUCLEOTIDE SEQUENCE</scope>
    <source>
        <strain evidence="3">ATCC30299</strain>
    </source>
</reference>
<dbReference type="SMART" id="SM00100">
    <property type="entry name" value="cNMP"/>
    <property type="match status" value="2"/>
</dbReference>
<dbReference type="InterPro" id="IPR050503">
    <property type="entry name" value="cAMP-dep_PK_reg_su-like"/>
</dbReference>
<feature type="compositionally biased region" description="Polar residues" evidence="1">
    <location>
        <begin position="451"/>
        <end position="467"/>
    </location>
</feature>
<proteinExistence type="predicted"/>
<dbReference type="InterPro" id="IPR018490">
    <property type="entry name" value="cNMP-bd_dom_sf"/>
</dbReference>
<protein>
    <recommendedName>
        <fullName evidence="2">Cyclic nucleotide-binding domain-containing protein</fullName>
    </recommendedName>
</protein>
<dbReference type="PROSITE" id="PS00888">
    <property type="entry name" value="CNMP_BINDING_1"/>
    <property type="match status" value="1"/>
</dbReference>
<dbReference type="CDD" id="cd00038">
    <property type="entry name" value="CAP_ED"/>
    <property type="match status" value="2"/>
</dbReference>